<organism evidence="2 3">
    <name type="scientific">Algoriphagus hitonicola</name>
    <dbReference type="NCBI Taxonomy" id="435880"/>
    <lineage>
        <taxon>Bacteria</taxon>
        <taxon>Pseudomonadati</taxon>
        <taxon>Bacteroidota</taxon>
        <taxon>Cytophagia</taxon>
        <taxon>Cytophagales</taxon>
        <taxon>Cyclobacteriaceae</taxon>
        <taxon>Algoriphagus</taxon>
    </lineage>
</organism>
<sequence>MTFLLIFLMFFSPFQEEIAGGAKLEKLVNEREILMNQWQSSESKKSGIFGNRTKKDMTETNEWLKRILSKDTQIIEELKLSGRIESAVIGQEKDDYKTITLSLEQDVQALKRALNERDNTIEDMLASRRTFEWTTVIFFLSTVGLGYGIYRSRKKLN</sequence>
<dbReference type="Proteomes" id="UP000199642">
    <property type="component" value="Unassembled WGS sequence"/>
</dbReference>
<gene>
    <name evidence="2" type="ORF">SAMN04487988_10883</name>
</gene>
<proteinExistence type="predicted"/>
<evidence type="ECO:0000313" key="3">
    <source>
        <dbReference type="Proteomes" id="UP000199642"/>
    </source>
</evidence>
<dbReference type="EMBL" id="FOPC01000008">
    <property type="protein sequence ID" value="SFG79509.1"/>
    <property type="molecule type" value="Genomic_DNA"/>
</dbReference>
<reference evidence="3" key="1">
    <citation type="submission" date="2016-10" db="EMBL/GenBank/DDBJ databases">
        <authorList>
            <person name="Varghese N."/>
            <person name="Submissions S."/>
        </authorList>
    </citation>
    <scope>NUCLEOTIDE SEQUENCE [LARGE SCALE GENOMIC DNA]</scope>
    <source>
        <strain evidence="3">DSM 19315</strain>
    </source>
</reference>
<evidence type="ECO:0008006" key="4">
    <source>
        <dbReference type="Google" id="ProtNLM"/>
    </source>
</evidence>
<keyword evidence="1" id="KW-1133">Transmembrane helix</keyword>
<accession>A0A1I2UT99</accession>
<name>A0A1I2UT99_9BACT</name>
<dbReference type="AlphaFoldDB" id="A0A1I2UT99"/>
<dbReference type="RefSeq" id="WP_092791961.1">
    <property type="nucleotide sequence ID" value="NZ_FOPC01000008.1"/>
</dbReference>
<evidence type="ECO:0000313" key="2">
    <source>
        <dbReference type="EMBL" id="SFG79509.1"/>
    </source>
</evidence>
<dbReference type="STRING" id="435880.SAMN04487988_10883"/>
<dbReference type="OrthoDB" id="713774at2"/>
<protein>
    <recommendedName>
        <fullName evidence="4">Clp protease ClpB</fullName>
    </recommendedName>
</protein>
<evidence type="ECO:0000256" key="1">
    <source>
        <dbReference type="SAM" id="Phobius"/>
    </source>
</evidence>
<keyword evidence="1" id="KW-0472">Membrane</keyword>
<keyword evidence="1" id="KW-0812">Transmembrane</keyword>
<feature type="transmembrane region" description="Helical" evidence="1">
    <location>
        <begin position="133"/>
        <end position="150"/>
    </location>
</feature>
<keyword evidence="3" id="KW-1185">Reference proteome</keyword>